<dbReference type="EMBL" id="ML208468">
    <property type="protein sequence ID" value="TFK64591.1"/>
    <property type="molecule type" value="Genomic_DNA"/>
</dbReference>
<gene>
    <name evidence="1" type="ORF">BDN72DRAFT_260056</name>
</gene>
<reference evidence="1 2" key="1">
    <citation type="journal article" date="2019" name="Nat. Ecol. Evol.">
        <title>Megaphylogeny resolves global patterns of mushroom evolution.</title>
        <authorList>
            <person name="Varga T."/>
            <person name="Krizsan K."/>
            <person name="Foldi C."/>
            <person name="Dima B."/>
            <person name="Sanchez-Garcia M."/>
            <person name="Sanchez-Ramirez S."/>
            <person name="Szollosi G.J."/>
            <person name="Szarkandi J.G."/>
            <person name="Papp V."/>
            <person name="Albert L."/>
            <person name="Andreopoulos W."/>
            <person name="Angelini C."/>
            <person name="Antonin V."/>
            <person name="Barry K.W."/>
            <person name="Bougher N.L."/>
            <person name="Buchanan P."/>
            <person name="Buyck B."/>
            <person name="Bense V."/>
            <person name="Catcheside P."/>
            <person name="Chovatia M."/>
            <person name="Cooper J."/>
            <person name="Damon W."/>
            <person name="Desjardin D."/>
            <person name="Finy P."/>
            <person name="Geml J."/>
            <person name="Haridas S."/>
            <person name="Hughes K."/>
            <person name="Justo A."/>
            <person name="Karasinski D."/>
            <person name="Kautmanova I."/>
            <person name="Kiss B."/>
            <person name="Kocsube S."/>
            <person name="Kotiranta H."/>
            <person name="LaButti K.M."/>
            <person name="Lechner B.E."/>
            <person name="Liimatainen K."/>
            <person name="Lipzen A."/>
            <person name="Lukacs Z."/>
            <person name="Mihaltcheva S."/>
            <person name="Morgado L.N."/>
            <person name="Niskanen T."/>
            <person name="Noordeloos M.E."/>
            <person name="Ohm R.A."/>
            <person name="Ortiz-Santana B."/>
            <person name="Ovrebo C."/>
            <person name="Racz N."/>
            <person name="Riley R."/>
            <person name="Savchenko A."/>
            <person name="Shiryaev A."/>
            <person name="Soop K."/>
            <person name="Spirin V."/>
            <person name="Szebenyi C."/>
            <person name="Tomsovsky M."/>
            <person name="Tulloss R.E."/>
            <person name="Uehling J."/>
            <person name="Grigoriev I.V."/>
            <person name="Vagvolgyi C."/>
            <person name="Papp T."/>
            <person name="Martin F.M."/>
            <person name="Miettinen O."/>
            <person name="Hibbett D.S."/>
            <person name="Nagy L.G."/>
        </authorList>
    </citation>
    <scope>NUCLEOTIDE SEQUENCE [LARGE SCALE GENOMIC DNA]</scope>
    <source>
        <strain evidence="1 2">NL-1719</strain>
    </source>
</reference>
<evidence type="ECO:0000313" key="2">
    <source>
        <dbReference type="Proteomes" id="UP000308600"/>
    </source>
</evidence>
<name>A0ACD3AGD0_9AGAR</name>
<sequence>MSTKISPSPFPIELVENVLEHAYAEYRPLEKPVTLYQCALVCQTWRIIAQSLIFSECVLSLGSPQIESLKRDDTIRHLVRRVWVNVVSGSSVNELSGLLPGLQEVYVLSQLDELFTFLSDPHTELPKPFMLANDTFVLGNLTSFGLSSISFPLKLFRHCTSLRELKINRCVFEHEDDADSLHAPQQLMLHSFHLRAHTHQEMDVISWMLSSNSPFNWTQLTTLRVCNQTHKFKTHKLVEALVERCASTLEDLMVEPPNGYPS</sequence>
<keyword evidence="2" id="KW-1185">Reference proteome</keyword>
<evidence type="ECO:0000313" key="1">
    <source>
        <dbReference type="EMBL" id="TFK64591.1"/>
    </source>
</evidence>
<proteinExistence type="predicted"/>
<organism evidence="1 2">
    <name type="scientific">Pluteus cervinus</name>
    <dbReference type="NCBI Taxonomy" id="181527"/>
    <lineage>
        <taxon>Eukaryota</taxon>
        <taxon>Fungi</taxon>
        <taxon>Dikarya</taxon>
        <taxon>Basidiomycota</taxon>
        <taxon>Agaricomycotina</taxon>
        <taxon>Agaricomycetes</taxon>
        <taxon>Agaricomycetidae</taxon>
        <taxon>Agaricales</taxon>
        <taxon>Pluteineae</taxon>
        <taxon>Pluteaceae</taxon>
        <taxon>Pluteus</taxon>
    </lineage>
</organism>
<accession>A0ACD3AGD0</accession>
<dbReference type="Proteomes" id="UP000308600">
    <property type="component" value="Unassembled WGS sequence"/>
</dbReference>
<protein>
    <submittedName>
        <fullName evidence="1">Uncharacterized protein</fullName>
    </submittedName>
</protein>